<name>A0A2S5A7D8_9FLAO</name>
<keyword evidence="3" id="KW-1185">Reference proteome</keyword>
<dbReference type="OrthoDB" id="956918at2"/>
<gene>
    <name evidence="2" type="ORF">C3L50_13180</name>
</gene>
<dbReference type="RefSeq" id="WP_103806642.1">
    <property type="nucleotide sequence ID" value="NZ_PQVG01000007.1"/>
</dbReference>
<sequence length="172" mass="20199">MKTNAQELSKNILKIVSKNLLILALLLVGTTMLAQPKNGRPHRNQMDQFTPEQQSQLILKKMTLELDLNDSQQKEMSAIISEKMTKKEAHKAEMKANKEKGVKPSNDERFAMKMKMLDEQIATKKRMEKILNAKQFEKWTSMKEDFKENRQERFKENRHGNRQGRNQEKRQG</sequence>
<feature type="region of interest" description="Disordered" evidence="1">
    <location>
        <begin position="85"/>
        <end position="108"/>
    </location>
</feature>
<dbReference type="EMBL" id="PQVG01000007">
    <property type="protein sequence ID" value="POY38209.1"/>
    <property type="molecule type" value="Genomic_DNA"/>
</dbReference>
<proteinExistence type="predicted"/>
<evidence type="ECO:0000256" key="1">
    <source>
        <dbReference type="SAM" id="MobiDB-lite"/>
    </source>
</evidence>
<organism evidence="2 3">
    <name type="scientific">Flavobacterium alvei</name>
    <dbReference type="NCBI Taxonomy" id="2080416"/>
    <lineage>
        <taxon>Bacteria</taxon>
        <taxon>Pseudomonadati</taxon>
        <taxon>Bacteroidota</taxon>
        <taxon>Flavobacteriia</taxon>
        <taxon>Flavobacteriales</taxon>
        <taxon>Flavobacteriaceae</taxon>
        <taxon>Flavobacterium</taxon>
    </lineage>
</organism>
<protein>
    <recommendedName>
        <fullName evidence="4">DUF4890 domain-containing protein</fullName>
    </recommendedName>
</protein>
<evidence type="ECO:0000313" key="3">
    <source>
        <dbReference type="Proteomes" id="UP000237310"/>
    </source>
</evidence>
<comment type="caution">
    <text evidence="2">The sequence shown here is derived from an EMBL/GenBank/DDBJ whole genome shotgun (WGS) entry which is preliminary data.</text>
</comment>
<dbReference type="Proteomes" id="UP000237310">
    <property type="component" value="Unassembled WGS sequence"/>
</dbReference>
<accession>A0A2S5A7D8</accession>
<evidence type="ECO:0000313" key="2">
    <source>
        <dbReference type="EMBL" id="POY38209.1"/>
    </source>
</evidence>
<dbReference type="AlphaFoldDB" id="A0A2S5A7D8"/>
<evidence type="ECO:0008006" key="4">
    <source>
        <dbReference type="Google" id="ProtNLM"/>
    </source>
</evidence>
<reference evidence="2 3" key="1">
    <citation type="submission" date="2018-01" db="EMBL/GenBank/DDBJ databases">
        <authorList>
            <person name="Gaut B.S."/>
            <person name="Morton B.R."/>
            <person name="Clegg M.T."/>
            <person name="Duvall M.R."/>
        </authorList>
    </citation>
    <scope>NUCLEOTIDE SEQUENCE [LARGE SCALE GENOMIC DNA]</scope>
    <source>
        <strain evidence="2 3">HR-AY</strain>
    </source>
</reference>
<feature type="region of interest" description="Disordered" evidence="1">
    <location>
        <begin position="138"/>
        <end position="172"/>
    </location>
</feature>